<evidence type="ECO:0000256" key="1">
    <source>
        <dbReference type="ARBA" id="ARBA00006272"/>
    </source>
</evidence>
<dbReference type="Gene3D" id="2.40.30.40">
    <property type="entry name" value="Peptidase M42, domain 2"/>
    <property type="match status" value="1"/>
</dbReference>
<dbReference type="Proteomes" id="UP000799092">
    <property type="component" value="Unassembled WGS sequence"/>
</dbReference>
<comment type="cofactor">
    <cofactor evidence="8">
        <name>a divalent metal cation</name>
        <dbReference type="ChEBI" id="CHEBI:60240"/>
    </cofactor>
    <text evidence="8">Binds 2 divalent metal cations per subunit.</text>
</comment>
<evidence type="ECO:0000313" key="9">
    <source>
        <dbReference type="EMBL" id="MRH42813.1"/>
    </source>
</evidence>
<dbReference type="SUPFAM" id="SSF101821">
    <property type="entry name" value="Aminopeptidase/glucanase lid domain"/>
    <property type="match status" value="1"/>
</dbReference>
<evidence type="ECO:0000256" key="5">
    <source>
        <dbReference type="ARBA" id="ARBA00022801"/>
    </source>
</evidence>
<evidence type="ECO:0000256" key="2">
    <source>
        <dbReference type="ARBA" id="ARBA00022438"/>
    </source>
</evidence>
<feature type="binding site" evidence="8">
    <location>
        <position position="318"/>
    </location>
    <ligand>
        <name>Zn(2+)</name>
        <dbReference type="ChEBI" id="CHEBI:29105"/>
        <label>2</label>
    </ligand>
</feature>
<gene>
    <name evidence="9" type="ORF">GH741_08960</name>
</gene>
<dbReference type="OrthoDB" id="9772053at2"/>
<keyword evidence="5" id="KW-0378">Hydrolase</keyword>
<keyword evidence="3" id="KW-0645">Protease</keyword>
<evidence type="ECO:0000256" key="8">
    <source>
        <dbReference type="PIRSR" id="PIRSR001123-2"/>
    </source>
</evidence>
<dbReference type="GO" id="GO:0046872">
    <property type="term" value="F:metal ion binding"/>
    <property type="evidence" value="ECO:0007669"/>
    <property type="project" value="UniProtKB-UniRule"/>
</dbReference>
<dbReference type="SUPFAM" id="SSF53187">
    <property type="entry name" value="Zn-dependent exopeptidases"/>
    <property type="match status" value="1"/>
</dbReference>
<feature type="binding site" evidence="8">
    <location>
        <position position="233"/>
    </location>
    <ligand>
        <name>Zn(2+)</name>
        <dbReference type="ChEBI" id="CHEBI:29105"/>
        <label>1</label>
    </ligand>
</feature>
<dbReference type="InterPro" id="IPR023367">
    <property type="entry name" value="Peptidase_M42_dom2"/>
</dbReference>
<keyword evidence="10" id="KW-1185">Reference proteome</keyword>
<feature type="binding site" evidence="8">
    <location>
        <position position="64"/>
    </location>
    <ligand>
        <name>Zn(2+)</name>
        <dbReference type="ChEBI" id="CHEBI:29105"/>
        <label>1</label>
    </ligand>
</feature>
<protein>
    <submittedName>
        <fullName evidence="9">Peptidase M28</fullName>
    </submittedName>
</protein>
<reference evidence="9" key="1">
    <citation type="submission" date="2019-11" db="EMBL/GenBank/DDBJ databases">
        <authorList>
            <person name="Li J."/>
        </authorList>
    </citation>
    <scope>NUCLEOTIDE SEQUENCE</scope>
    <source>
        <strain evidence="9">B6B</strain>
    </source>
</reference>
<accession>A0A6A8DAN1</accession>
<dbReference type="InterPro" id="IPR008007">
    <property type="entry name" value="Peptidase_M42"/>
</dbReference>
<dbReference type="EMBL" id="WJNG01000007">
    <property type="protein sequence ID" value="MRH42813.1"/>
    <property type="molecule type" value="Genomic_DNA"/>
</dbReference>
<feature type="binding site" evidence="8">
    <location>
        <position position="178"/>
    </location>
    <ligand>
        <name>Zn(2+)</name>
        <dbReference type="ChEBI" id="CHEBI:29105"/>
        <label>2</label>
    </ligand>
</feature>
<comment type="similarity">
    <text evidence="1 6">Belongs to the peptidase M42 family.</text>
</comment>
<feature type="binding site" evidence="8">
    <location>
        <position position="178"/>
    </location>
    <ligand>
        <name>Zn(2+)</name>
        <dbReference type="ChEBI" id="CHEBI:29105"/>
        <label>1</label>
    </ligand>
</feature>
<dbReference type="Gene3D" id="3.40.630.10">
    <property type="entry name" value="Zn peptidases"/>
    <property type="match status" value="1"/>
</dbReference>
<dbReference type="InterPro" id="IPR051464">
    <property type="entry name" value="Peptidase_M42_aminopept"/>
</dbReference>
<dbReference type="AlphaFoldDB" id="A0A6A8DAN1"/>
<organism evidence="9 10">
    <name type="scientific">Aquibacillus halophilus</name>
    <dbReference type="NCBI Taxonomy" id="930132"/>
    <lineage>
        <taxon>Bacteria</taxon>
        <taxon>Bacillati</taxon>
        <taxon>Bacillota</taxon>
        <taxon>Bacilli</taxon>
        <taxon>Bacillales</taxon>
        <taxon>Bacillaceae</taxon>
        <taxon>Aquibacillus</taxon>
    </lineage>
</organism>
<dbReference type="Pfam" id="PF05343">
    <property type="entry name" value="Peptidase_M42"/>
    <property type="match status" value="1"/>
</dbReference>
<keyword evidence="4 8" id="KW-0479">Metal-binding</keyword>
<evidence type="ECO:0000256" key="7">
    <source>
        <dbReference type="PIRSR" id="PIRSR001123-1"/>
    </source>
</evidence>
<feature type="active site" description="Proton acceptor" evidence="7">
    <location>
        <position position="210"/>
    </location>
</feature>
<evidence type="ECO:0000256" key="4">
    <source>
        <dbReference type="ARBA" id="ARBA00022723"/>
    </source>
</evidence>
<evidence type="ECO:0000313" key="10">
    <source>
        <dbReference type="Proteomes" id="UP000799092"/>
    </source>
</evidence>
<comment type="caution">
    <text evidence="9">The sequence shown here is derived from an EMBL/GenBank/DDBJ whole genome shotgun (WGS) entry which is preliminary data.</text>
</comment>
<dbReference type="GO" id="GO:0006508">
    <property type="term" value="P:proteolysis"/>
    <property type="evidence" value="ECO:0007669"/>
    <property type="project" value="UniProtKB-KW"/>
</dbReference>
<name>A0A6A8DAN1_9BACI</name>
<dbReference type="PANTHER" id="PTHR32481">
    <property type="entry name" value="AMINOPEPTIDASE"/>
    <property type="match status" value="1"/>
</dbReference>
<dbReference type="PANTHER" id="PTHR32481:SF0">
    <property type="entry name" value="AMINOPEPTIDASE YPDE-RELATED"/>
    <property type="match status" value="1"/>
</dbReference>
<dbReference type="GO" id="GO:0004177">
    <property type="term" value="F:aminopeptidase activity"/>
    <property type="evidence" value="ECO:0007669"/>
    <property type="project" value="UniProtKB-UniRule"/>
</dbReference>
<sequence length="355" mass="39163">MKKETLELFRNLTELQGAPGNEHFVRNFMKQELEKYSDEIIQDRLGGVFGVKHGQGPKVMVAGHMDEVGFMVTQITKNGMIRFQPLGGWWSQVLLAQRVQIMTDNGPIVGVIGSIPPHNLTPEQRKKPMEQKNMLIDIGADDEGDAKNIGIKPGQQILPITPFTQMANDKKILAKAWDNRYGCGLSIELLKELQGEKLPNQLFSGATVQEEVGLRGAQVAANMINPDIFYALDASPANDMSGDDKEFGQLGKGALLRIFDRSMITHRGIRDFILDTAESNNIPYQYFISQGGTDAGRVHIANEGVPSAVVGICSRYIHTHASIIHVDDYAAAKELLVKLVKTTDNNAVEQIKKNG</sequence>
<evidence type="ECO:0000256" key="6">
    <source>
        <dbReference type="PIRNR" id="PIRNR001123"/>
    </source>
</evidence>
<proteinExistence type="inferred from homology"/>
<feature type="binding site" evidence="8">
    <location>
        <position position="211"/>
    </location>
    <ligand>
        <name>Zn(2+)</name>
        <dbReference type="ChEBI" id="CHEBI:29105"/>
        <label>2</label>
    </ligand>
</feature>
<keyword evidence="2" id="KW-0031">Aminopeptidase</keyword>
<evidence type="ECO:0000256" key="3">
    <source>
        <dbReference type="ARBA" id="ARBA00022670"/>
    </source>
</evidence>
<dbReference type="RefSeq" id="WP_153736460.1">
    <property type="nucleotide sequence ID" value="NZ_WJNG01000007.1"/>
</dbReference>
<dbReference type="CDD" id="cd05656">
    <property type="entry name" value="M42_Frv"/>
    <property type="match status" value="1"/>
</dbReference>
<dbReference type="PIRSF" id="PIRSF001123">
    <property type="entry name" value="PepA_GA"/>
    <property type="match status" value="1"/>
</dbReference>